<proteinExistence type="inferred from homology"/>
<evidence type="ECO:0000256" key="1">
    <source>
        <dbReference type="ARBA" id="ARBA00009437"/>
    </source>
</evidence>
<protein>
    <submittedName>
        <fullName evidence="7">LysR family transcriptional regulator ArgP</fullName>
    </submittedName>
</protein>
<organism evidence="7 8">
    <name type="scientific">Streptomyces chitinivorans</name>
    <dbReference type="NCBI Taxonomy" id="1257027"/>
    <lineage>
        <taxon>Bacteria</taxon>
        <taxon>Bacillati</taxon>
        <taxon>Actinomycetota</taxon>
        <taxon>Actinomycetes</taxon>
        <taxon>Kitasatosporales</taxon>
        <taxon>Streptomycetaceae</taxon>
        <taxon>Streptomyces</taxon>
    </lineage>
</organism>
<dbReference type="SUPFAM" id="SSF53850">
    <property type="entry name" value="Periplasmic binding protein-like II"/>
    <property type="match status" value="1"/>
</dbReference>
<dbReference type="NCBIfam" id="NF002964">
    <property type="entry name" value="PRK03635.1"/>
    <property type="match status" value="1"/>
</dbReference>
<dbReference type="RefSeq" id="WP_279949770.1">
    <property type="nucleotide sequence ID" value="NZ_BAABEN010000008.1"/>
</dbReference>
<dbReference type="Pfam" id="PF03466">
    <property type="entry name" value="LysR_substrate"/>
    <property type="match status" value="1"/>
</dbReference>
<evidence type="ECO:0000256" key="3">
    <source>
        <dbReference type="ARBA" id="ARBA00023125"/>
    </source>
</evidence>
<dbReference type="PROSITE" id="PS50931">
    <property type="entry name" value="HTH_LYSR"/>
    <property type="match status" value="1"/>
</dbReference>
<dbReference type="InterPro" id="IPR036388">
    <property type="entry name" value="WH-like_DNA-bd_sf"/>
</dbReference>
<keyword evidence="5" id="KW-0804">Transcription</keyword>
<keyword evidence="8" id="KW-1185">Reference proteome</keyword>
<dbReference type="NCBIfam" id="TIGR03298">
    <property type="entry name" value="argP"/>
    <property type="match status" value="1"/>
</dbReference>
<dbReference type="Proteomes" id="UP001607069">
    <property type="component" value="Unassembled WGS sequence"/>
</dbReference>
<dbReference type="Gene3D" id="3.40.190.290">
    <property type="match status" value="1"/>
</dbReference>
<dbReference type="EMBL" id="JBIHMK010000048">
    <property type="protein sequence ID" value="MFH0249379.1"/>
    <property type="molecule type" value="Genomic_DNA"/>
</dbReference>
<sequence length="303" mass="33185">MNFEHLRALAAIIDEGTFEAAADLLGISPSAVSQRIKALENSVGQTVVRRGVPCAPTEAGAVLLRMARQVQVLEAETRRALGNGVSSRAVTPVAVNADSLITWFVPVLHEAAGWTDTTLDLHVEDQDHSSRLLRQGDVIAAVTADPAPVNGCRVERLGFMRYVPVAAPALHRRFTTAAGVDWAGMPMLEFNAKDDLQRQVLRSRSVDRLPPRHTIPSSEGFLAALRAGLGWGMIPELQLGTELADGTLILLEEQAHRDVALHWQTWSLESERLNRITAAVRAASRRRLRTARQDDRRTAQGRP</sequence>
<dbReference type="InterPro" id="IPR017685">
    <property type="entry name" value="ArgP"/>
</dbReference>
<evidence type="ECO:0000256" key="5">
    <source>
        <dbReference type="ARBA" id="ARBA00023163"/>
    </source>
</evidence>
<comment type="similarity">
    <text evidence="1">Belongs to the LysR transcriptional regulatory family.</text>
</comment>
<dbReference type="SUPFAM" id="SSF46785">
    <property type="entry name" value="Winged helix' DNA-binding domain"/>
    <property type="match status" value="1"/>
</dbReference>
<dbReference type="PANTHER" id="PTHR30579">
    <property type="entry name" value="TRANSCRIPTIONAL REGULATOR"/>
    <property type="match status" value="1"/>
</dbReference>
<dbReference type="Gene3D" id="1.10.10.10">
    <property type="entry name" value="Winged helix-like DNA-binding domain superfamily/Winged helix DNA-binding domain"/>
    <property type="match status" value="1"/>
</dbReference>
<keyword evidence="2" id="KW-0805">Transcription regulation</keyword>
<name>A0ABW7HUX0_9ACTN</name>
<evidence type="ECO:0000259" key="6">
    <source>
        <dbReference type="PROSITE" id="PS50931"/>
    </source>
</evidence>
<evidence type="ECO:0000256" key="4">
    <source>
        <dbReference type="ARBA" id="ARBA00023159"/>
    </source>
</evidence>
<comment type="caution">
    <text evidence="7">The sequence shown here is derived from an EMBL/GenBank/DDBJ whole genome shotgun (WGS) entry which is preliminary data.</text>
</comment>
<evidence type="ECO:0000256" key="2">
    <source>
        <dbReference type="ARBA" id="ARBA00023015"/>
    </source>
</evidence>
<evidence type="ECO:0000313" key="8">
    <source>
        <dbReference type="Proteomes" id="UP001607069"/>
    </source>
</evidence>
<dbReference type="InterPro" id="IPR000847">
    <property type="entry name" value="LysR_HTH_N"/>
</dbReference>
<evidence type="ECO:0000313" key="7">
    <source>
        <dbReference type="EMBL" id="MFH0249379.1"/>
    </source>
</evidence>
<dbReference type="InterPro" id="IPR050176">
    <property type="entry name" value="LTTR"/>
</dbReference>
<keyword evidence="3" id="KW-0238">DNA-binding</keyword>
<dbReference type="Pfam" id="PF00126">
    <property type="entry name" value="HTH_1"/>
    <property type="match status" value="1"/>
</dbReference>
<dbReference type="InterPro" id="IPR036390">
    <property type="entry name" value="WH_DNA-bd_sf"/>
</dbReference>
<keyword evidence="4" id="KW-0010">Activator</keyword>
<dbReference type="InterPro" id="IPR005119">
    <property type="entry name" value="LysR_subst-bd"/>
</dbReference>
<feature type="domain" description="HTH lysR-type" evidence="6">
    <location>
        <begin position="1"/>
        <end position="57"/>
    </location>
</feature>
<gene>
    <name evidence="7" type="ORF">ACG5V6_14275</name>
</gene>
<accession>A0ABW7HUX0</accession>
<dbReference type="PANTHER" id="PTHR30579:SF2">
    <property type="entry name" value="HTH-TYPE TRANSCRIPTIONAL REGULATOR ARGP"/>
    <property type="match status" value="1"/>
</dbReference>
<reference evidence="7 8" key="1">
    <citation type="submission" date="2024-10" db="EMBL/GenBank/DDBJ databases">
        <authorList>
            <person name="Cho J.-C."/>
        </authorList>
    </citation>
    <scope>NUCLEOTIDE SEQUENCE [LARGE SCALE GENOMIC DNA]</scope>
    <source>
        <strain evidence="7 8">KCTC29696</strain>
    </source>
</reference>